<dbReference type="PhylomeDB" id="A0A0D2UM71"/>
<dbReference type="AlphaFoldDB" id="A0A0D2UM71"/>
<dbReference type="InParanoid" id="A0A0D2UM71"/>
<keyword evidence="2" id="KW-1185">Reference proteome</keyword>
<proteinExistence type="predicted"/>
<dbReference type="EMBL" id="KE346370">
    <property type="protein sequence ID" value="KJE96166.1"/>
    <property type="molecule type" value="Genomic_DNA"/>
</dbReference>
<dbReference type="Proteomes" id="UP000008743">
    <property type="component" value="Unassembled WGS sequence"/>
</dbReference>
<organism evidence="1 2">
    <name type="scientific">Capsaspora owczarzaki (strain ATCC 30864)</name>
    <dbReference type="NCBI Taxonomy" id="595528"/>
    <lineage>
        <taxon>Eukaryota</taxon>
        <taxon>Filasterea</taxon>
        <taxon>Capsaspora</taxon>
    </lineage>
</organism>
<reference evidence="2" key="1">
    <citation type="submission" date="2011-02" db="EMBL/GenBank/DDBJ databases">
        <title>The Genome Sequence of Capsaspora owczarzaki ATCC 30864.</title>
        <authorList>
            <person name="Russ C."/>
            <person name="Cuomo C."/>
            <person name="Burger G."/>
            <person name="Gray M.W."/>
            <person name="Holland P.W.H."/>
            <person name="King N."/>
            <person name="Lang F.B.F."/>
            <person name="Roger A.J."/>
            <person name="Ruiz-Trillo I."/>
            <person name="Young S.K."/>
            <person name="Zeng Q."/>
            <person name="Gargeya S."/>
            <person name="Alvarado L."/>
            <person name="Berlin A."/>
            <person name="Chapman S.B."/>
            <person name="Chen Z."/>
            <person name="Freedman E."/>
            <person name="Gellesch M."/>
            <person name="Goldberg J."/>
            <person name="Griggs A."/>
            <person name="Gujja S."/>
            <person name="Heilman E."/>
            <person name="Heiman D."/>
            <person name="Howarth C."/>
            <person name="Mehta T."/>
            <person name="Neiman D."/>
            <person name="Pearson M."/>
            <person name="Roberts A."/>
            <person name="Saif S."/>
            <person name="Shea T."/>
            <person name="Shenoy N."/>
            <person name="Sisk P."/>
            <person name="Stolte C."/>
            <person name="Sykes S."/>
            <person name="White J."/>
            <person name="Yandava C."/>
            <person name="Haas B."/>
            <person name="Nusbaum C."/>
            <person name="Birren B."/>
        </authorList>
    </citation>
    <scope>NUCLEOTIDE SEQUENCE</scope>
    <source>
        <strain evidence="2">ATCC 30864</strain>
    </source>
</reference>
<evidence type="ECO:0000313" key="2">
    <source>
        <dbReference type="Proteomes" id="UP000008743"/>
    </source>
</evidence>
<accession>A0A0D2UM71</accession>
<gene>
    <name evidence="1" type="ORF">CAOG_009998</name>
</gene>
<name>A0A0D2UM71_CAPO3</name>
<sequence>MNERLARSSNHYNRLDFPSLLASTLPGAGKTRLCEEFVSRIAPAVFNSRGLEFISLFVTFSNATSFDITKDWTIVFHADPEHALATRLLQAYFDIPPTFFEVNFAQTGSFRVDATLEFIQQFEFKRRHGRAPKPGDQLPYVAIAVDEINRLLALSAEEMEAVAAVKEPAAVKRANAARKADVKDKVGAQEKLVSEANPVPQVLSASEASVVQAHLARQRYLEKLKSQRWLLKHSLWSLKNATVDPASRLFVLYAGTLPEHLTPGLVEHIVPENSSNLEINPVPMEPFDGPHTAEFADVVASISKKSVAWRLNASLVGQLRIAGGLPGHIEAAMSGRTESAIATPEISAVSLIELVHFCAFDTVMVSQLDRKVAAWVSRGAAFVAATPSIATLSDPDDVTLDQDDVALDQDDMTPDQDDVTLDQIFDQNAPKLSLQFNLYKEVKLIPIDFDLEPVKHSLDVILRLADTLKESLKCISKDLANPLSKPDLWERLVVHLFNLRVTAYLAHHVLSASKPSSSAVLVPLSKLLPGVKFSDDCKNLSLKLKPKKWGTKVFMQLAPENEPGIDAYMLAKLAGHATKKRVVIGLQMKLHMHLQSTGPAELRKYENSARQHLDQHYVQTQYKDDTLVLVGVMSTARLATAKPAENSWALERSALNKFAQGFQTAMQSAYSFDPHHSPASHIASSFYSWGTRTQEVCNALAHLLVQTRHLAHQRDSLQQFKTAGDLRQFLFDQIGDSKEVSFTLTERGETKQVTHTLTKGDVPPVKHLGWYFALPDTARSAASSSSASMSS</sequence>
<evidence type="ECO:0000313" key="1">
    <source>
        <dbReference type="EMBL" id="KJE96166.1"/>
    </source>
</evidence>
<protein>
    <submittedName>
        <fullName evidence="1">Uncharacterized protein</fullName>
    </submittedName>
</protein>